<dbReference type="PRINTS" id="PR00507">
    <property type="entry name" value="N12N6MTFRASE"/>
</dbReference>
<evidence type="ECO:0000256" key="1">
    <source>
        <dbReference type="ARBA" id="ARBA00006594"/>
    </source>
</evidence>
<evidence type="ECO:0000256" key="4">
    <source>
        <dbReference type="ARBA" id="ARBA00022679"/>
    </source>
</evidence>
<dbReference type="GO" id="GO:0009007">
    <property type="term" value="F:site-specific DNA-methyltransferase (adenine-specific) activity"/>
    <property type="evidence" value="ECO:0007669"/>
    <property type="project" value="UniProtKB-EC"/>
</dbReference>
<evidence type="ECO:0000256" key="5">
    <source>
        <dbReference type="ARBA" id="ARBA00022747"/>
    </source>
</evidence>
<evidence type="ECO:0000259" key="8">
    <source>
        <dbReference type="Pfam" id="PF18135"/>
    </source>
</evidence>
<dbReference type="Gene3D" id="3.40.50.150">
    <property type="entry name" value="Vaccinia Virus protein VP39"/>
    <property type="match status" value="1"/>
</dbReference>
<dbReference type="EC" id="2.1.1.72" evidence="2"/>
<dbReference type="GO" id="GO:0008170">
    <property type="term" value="F:N-methyltransferase activity"/>
    <property type="evidence" value="ECO:0007669"/>
    <property type="project" value="InterPro"/>
</dbReference>
<comment type="similarity">
    <text evidence="1">Belongs to the N(4)/N(6)-methyltransferase family.</text>
</comment>
<proteinExistence type="inferred from homology"/>
<dbReference type="Pfam" id="PF18135">
    <property type="entry name" value="Type_ISP_C"/>
    <property type="match status" value="1"/>
</dbReference>
<gene>
    <name evidence="10" type="ORF">dnm_020440</name>
</gene>
<dbReference type="GO" id="GO:0009307">
    <property type="term" value="P:DNA restriction-modification system"/>
    <property type="evidence" value="ECO:0007669"/>
    <property type="project" value="UniProtKB-KW"/>
</dbReference>
<feature type="domain" description="Type ISP restriction-modification enzyme coupler" evidence="9">
    <location>
        <begin position="152"/>
        <end position="274"/>
    </location>
</feature>
<feature type="domain" description="DNA methylase adenine-specific" evidence="7">
    <location>
        <begin position="280"/>
        <end position="486"/>
    </location>
</feature>
<dbReference type="InterPro" id="IPR053980">
    <property type="entry name" value="ISP_coupler"/>
</dbReference>
<accession>A0A975BIF8</accession>
<sequence>MSMQAINHYYNKLDQYKRFGGTQNESSIRRAFANLLEEYCMPKNLVLVDELALKSSQKRPDGTVKDALQLDWGHWESKDPKDNLDEEIEKKFEIGYPKFNIIFENSEDIVLIQQGSRIMRHRMEDANALHALLTEFVSYERPEIKEFHLAVEKFGEDIPDIIEALRAMISEQGKTNKAFKRANADFQELCRESINPDITAFDIQEMLIQHILTAEIFDTVFGESHFHRENSIAKELEAVVNTFFIGPQRRNTLSGIDSYYRAIRAEAARIDNHHEKQKFLKVIYENFYKAYNPKGADRLGIVYTPGEIVRFMIESTDFLLEKHFGKSLGDKNVEILDPATGTGTFITELVEYLPPQYLEYKYKNEMHANELAILPYYIANLNIEYTYQQKMGQYEPFENIVFVDTLDNLGFSYEGKQYSLEGFGLSAENLERIKKQNERKISVIIGNPPYNAKQQLYNDFNPNKKYKKVDERIKETYIRHGTAQNQIVVYDMYTRFFRWAGERIDENGVVAFITNRSYIDSRTFDGFRKTIAKEFDDIYIVDTQSDVRKNPKISGTKNNVFGIQTGVAVMFLVKTTENKKKKVGIHYFTLTDEMLKREKLEWFRGNKISSIPFQRIKPDKHNNWLDITDNDFDELIPLMDKDVKVGRSEEAVFQLFSSGIKSQRDDWVYDFSETALINKISHFVKIYQQTLKNPDFEDRNSIKWDRELTKYLTRGIKKKFEKEKIIRSVYRPFSKKFFYFDKHFNGMTYQWFNLFDFGNENKFISFNIGSNEIIHLATDTIIQLGSLLVGGGSTQCLPLYRYESDRSRVDNITDWGLQQFTKHYQNKRITKEDIFHYTYAVLHNPAYRRKYEINLKREFPRVPFYKDFRKWVKWGKALMDLHISYEEAKPYHLKIHETAHKETPKPKLRAIPEKGKIILDENTTITGIPAKAWEYKLGNRSALHWILDQHKEKKPRDKTIAEKFNTYRFADYKDTVIDLLKRVCVVSVKTVDIVNKMEKEEPHE</sequence>
<dbReference type="AlphaFoldDB" id="A0A975BIF8"/>
<protein>
    <recommendedName>
        <fullName evidence="2">site-specific DNA-methyltransferase (adenine-specific)</fullName>
        <ecNumber evidence="2">2.1.1.72</ecNumber>
    </recommendedName>
</protein>
<dbReference type="Pfam" id="PF22240">
    <property type="entry name" value="ISP_coupler"/>
    <property type="match status" value="1"/>
</dbReference>
<evidence type="ECO:0000313" key="11">
    <source>
        <dbReference type="Proteomes" id="UP000663722"/>
    </source>
</evidence>
<comment type="catalytic activity">
    <reaction evidence="6">
        <text>a 2'-deoxyadenosine in DNA + S-adenosyl-L-methionine = an N(6)-methyl-2'-deoxyadenosine in DNA + S-adenosyl-L-homocysteine + H(+)</text>
        <dbReference type="Rhea" id="RHEA:15197"/>
        <dbReference type="Rhea" id="RHEA-COMP:12418"/>
        <dbReference type="Rhea" id="RHEA-COMP:12419"/>
        <dbReference type="ChEBI" id="CHEBI:15378"/>
        <dbReference type="ChEBI" id="CHEBI:57856"/>
        <dbReference type="ChEBI" id="CHEBI:59789"/>
        <dbReference type="ChEBI" id="CHEBI:90615"/>
        <dbReference type="ChEBI" id="CHEBI:90616"/>
        <dbReference type="EC" id="2.1.1.72"/>
    </reaction>
</comment>
<dbReference type="PANTHER" id="PTHR33841">
    <property type="entry name" value="DNA METHYLTRANSFERASE YEEA-RELATED"/>
    <property type="match status" value="1"/>
</dbReference>
<evidence type="ECO:0000259" key="9">
    <source>
        <dbReference type="Pfam" id="PF22240"/>
    </source>
</evidence>
<organism evidence="10 11">
    <name type="scientific">Desulfonema magnum</name>
    <dbReference type="NCBI Taxonomy" id="45655"/>
    <lineage>
        <taxon>Bacteria</taxon>
        <taxon>Pseudomonadati</taxon>
        <taxon>Thermodesulfobacteriota</taxon>
        <taxon>Desulfobacteria</taxon>
        <taxon>Desulfobacterales</taxon>
        <taxon>Desulfococcaceae</taxon>
        <taxon>Desulfonema</taxon>
    </lineage>
</organism>
<dbReference type="RefSeq" id="WP_207681838.1">
    <property type="nucleotide sequence ID" value="NZ_CP061800.1"/>
</dbReference>
<keyword evidence="4" id="KW-0808">Transferase</keyword>
<dbReference type="PANTHER" id="PTHR33841:SF1">
    <property type="entry name" value="DNA METHYLTRANSFERASE A"/>
    <property type="match status" value="1"/>
</dbReference>
<evidence type="ECO:0000259" key="7">
    <source>
        <dbReference type="Pfam" id="PF02384"/>
    </source>
</evidence>
<evidence type="ECO:0000313" key="10">
    <source>
        <dbReference type="EMBL" id="QTA86026.1"/>
    </source>
</evidence>
<dbReference type="Pfam" id="PF02384">
    <property type="entry name" value="N6_Mtase"/>
    <property type="match status" value="1"/>
</dbReference>
<evidence type="ECO:0000256" key="2">
    <source>
        <dbReference type="ARBA" id="ARBA00011900"/>
    </source>
</evidence>
<reference evidence="10" key="1">
    <citation type="journal article" date="2021" name="Microb. Physiol.">
        <title>Proteogenomic Insights into the Physiology of Marine, Sulfate-Reducing, Filamentous Desulfonema limicola and Desulfonema magnum.</title>
        <authorList>
            <person name="Schnaars V."/>
            <person name="Wohlbrand L."/>
            <person name="Scheve S."/>
            <person name="Hinrichs C."/>
            <person name="Reinhardt R."/>
            <person name="Rabus R."/>
        </authorList>
    </citation>
    <scope>NUCLEOTIDE SEQUENCE</scope>
    <source>
        <strain evidence="10">4be13</strain>
    </source>
</reference>
<keyword evidence="3 10" id="KW-0489">Methyltransferase</keyword>
<keyword evidence="5" id="KW-0680">Restriction system</keyword>
<dbReference type="InterPro" id="IPR041635">
    <property type="entry name" value="Type_ISP_LLaBIII_C"/>
</dbReference>
<keyword evidence="11" id="KW-1185">Reference proteome</keyword>
<dbReference type="SUPFAM" id="SSF53335">
    <property type="entry name" value="S-adenosyl-L-methionine-dependent methyltransferases"/>
    <property type="match status" value="1"/>
</dbReference>
<dbReference type="KEGG" id="dmm:dnm_020440"/>
<evidence type="ECO:0000256" key="6">
    <source>
        <dbReference type="ARBA" id="ARBA00047942"/>
    </source>
</evidence>
<dbReference type="InterPro" id="IPR003356">
    <property type="entry name" value="DNA_methylase_A-5"/>
</dbReference>
<dbReference type="GO" id="GO:0032259">
    <property type="term" value="P:methylation"/>
    <property type="evidence" value="ECO:0007669"/>
    <property type="project" value="UniProtKB-KW"/>
</dbReference>
<dbReference type="InterPro" id="IPR029063">
    <property type="entry name" value="SAM-dependent_MTases_sf"/>
</dbReference>
<dbReference type="InterPro" id="IPR050953">
    <property type="entry name" value="N4_N6_ade-DNA_methylase"/>
</dbReference>
<dbReference type="PROSITE" id="PS00092">
    <property type="entry name" value="N6_MTASE"/>
    <property type="match status" value="1"/>
</dbReference>
<dbReference type="Proteomes" id="UP000663722">
    <property type="component" value="Chromosome"/>
</dbReference>
<name>A0A975BIF8_9BACT</name>
<dbReference type="InterPro" id="IPR002052">
    <property type="entry name" value="DNA_methylase_N6_adenine_CS"/>
</dbReference>
<evidence type="ECO:0000256" key="3">
    <source>
        <dbReference type="ARBA" id="ARBA00022603"/>
    </source>
</evidence>
<dbReference type="REBASE" id="469322">
    <property type="entry name" value="Dma2077ORF20440P"/>
</dbReference>
<dbReference type="GO" id="GO:0003677">
    <property type="term" value="F:DNA binding"/>
    <property type="evidence" value="ECO:0007669"/>
    <property type="project" value="InterPro"/>
</dbReference>
<dbReference type="EMBL" id="CP061800">
    <property type="protein sequence ID" value="QTA86026.1"/>
    <property type="molecule type" value="Genomic_DNA"/>
</dbReference>
<feature type="domain" description="Type ISP restriction-modification enzyme LLaBIII C-terminal specificity" evidence="8">
    <location>
        <begin position="652"/>
        <end position="979"/>
    </location>
</feature>